<reference evidence="2 3" key="1">
    <citation type="submission" date="2018-12" db="EMBL/GenBank/DDBJ databases">
        <authorList>
            <consortium name="Pathogen Informatics"/>
        </authorList>
    </citation>
    <scope>NUCLEOTIDE SEQUENCE [LARGE SCALE GENOMIC DNA]</scope>
    <source>
        <strain evidence="2 3">NCTC13354</strain>
    </source>
</reference>
<dbReference type="PANTHER" id="PTHR35446:SF2">
    <property type="entry name" value="CARBOXYMUCONOLACTONE DECARBOXYLASE-LIKE DOMAIN-CONTAINING PROTEIN"/>
    <property type="match status" value="1"/>
</dbReference>
<sequence>MKRLYIDKVHPEVFKALAAASQAASDAAEEAGLGLDLVELVKVRASQINGCLICLSIHMDVAREAGVPQRKLDLLTSWQEKKSPFTDEERAALALAEEVTRVDDTLAMDRALEIAGDAFTPEQVSAIAWNTIMIGAMNRLSIVSGHPPRR</sequence>
<evidence type="ECO:0000259" key="1">
    <source>
        <dbReference type="Pfam" id="PF02627"/>
    </source>
</evidence>
<organism evidence="2 3">
    <name type="scientific">Trueperella bialowiezensis</name>
    <dbReference type="NCBI Taxonomy" id="312285"/>
    <lineage>
        <taxon>Bacteria</taxon>
        <taxon>Bacillati</taxon>
        <taxon>Actinomycetota</taxon>
        <taxon>Actinomycetes</taxon>
        <taxon>Actinomycetales</taxon>
        <taxon>Actinomycetaceae</taxon>
        <taxon>Trueperella</taxon>
    </lineage>
</organism>
<name>A0A3S4VSV9_9ACTO</name>
<keyword evidence="3" id="KW-1185">Reference proteome</keyword>
<dbReference type="InterPro" id="IPR029032">
    <property type="entry name" value="AhpD-like"/>
</dbReference>
<dbReference type="Proteomes" id="UP000269542">
    <property type="component" value="Chromosome"/>
</dbReference>
<dbReference type="RefSeq" id="WP_126416143.1">
    <property type="nucleotide sequence ID" value="NZ_LR134476.1"/>
</dbReference>
<protein>
    <submittedName>
        <fullName evidence="2">Arsenate reductase and related proteins, glutaredoxin family</fullName>
    </submittedName>
</protein>
<dbReference type="KEGG" id="tbw:NCTC13354_00678"/>
<evidence type="ECO:0000313" key="2">
    <source>
        <dbReference type="EMBL" id="VEI12980.1"/>
    </source>
</evidence>
<dbReference type="PANTHER" id="PTHR35446">
    <property type="entry name" value="SI:CH211-175M2.5"/>
    <property type="match status" value="1"/>
</dbReference>
<proteinExistence type="predicted"/>
<dbReference type="AlphaFoldDB" id="A0A3S4VSV9"/>
<dbReference type="InterPro" id="IPR004675">
    <property type="entry name" value="AhpD_core"/>
</dbReference>
<dbReference type="Gene3D" id="1.20.1290.10">
    <property type="entry name" value="AhpD-like"/>
    <property type="match status" value="1"/>
</dbReference>
<gene>
    <name evidence="2" type="ORF">NCTC13354_00678</name>
</gene>
<dbReference type="OrthoDB" id="9801997at2"/>
<evidence type="ECO:0000313" key="3">
    <source>
        <dbReference type="Proteomes" id="UP000269542"/>
    </source>
</evidence>
<dbReference type="GO" id="GO:0051920">
    <property type="term" value="F:peroxiredoxin activity"/>
    <property type="evidence" value="ECO:0007669"/>
    <property type="project" value="InterPro"/>
</dbReference>
<feature type="domain" description="Carboxymuconolactone decarboxylase-like" evidence="1">
    <location>
        <begin position="11"/>
        <end position="98"/>
    </location>
</feature>
<dbReference type="SUPFAM" id="SSF69118">
    <property type="entry name" value="AhpD-like"/>
    <property type="match status" value="1"/>
</dbReference>
<dbReference type="EMBL" id="LR134476">
    <property type="protein sequence ID" value="VEI12980.1"/>
    <property type="molecule type" value="Genomic_DNA"/>
</dbReference>
<dbReference type="NCBIfam" id="TIGR00778">
    <property type="entry name" value="ahpD_dom"/>
    <property type="match status" value="1"/>
</dbReference>
<dbReference type="Pfam" id="PF02627">
    <property type="entry name" value="CMD"/>
    <property type="match status" value="1"/>
</dbReference>
<dbReference type="InterPro" id="IPR003779">
    <property type="entry name" value="CMD-like"/>
</dbReference>
<accession>A0A3S4VSV9</accession>